<reference evidence="24" key="1">
    <citation type="submission" date="2021-03" db="EMBL/GenBank/DDBJ databases">
        <authorList>
            <person name="Li Z."/>
            <person name="Yang C."/>
        </authorList>
    </citation>
    <scope>NUCLEOTIDE SEQUENCE</scope>
    <source>
        <strain evidence="24">Dzin_1.0</strain>
        <tissue evidence="24">Leaf</tissue>
    </source>
</reference>
<evidence type="ECO:0000256" key="15">
    <source>
        <dbReference type="ARBA" id="ARBA00023180"/>
    </source>
</evidence>
<evidence type="ECO:0000256" key="6">
    <source>
        <dbReference type="ARBA" id="ARBA00022525"/>
    </source>
</evidence>
<feature type="active site" description="Proton acceptor" evidence="17">
    <location>
        <position position="68"/>
    </location>
</feature>
<dbReference type="GO" id="GO:0042744">
    <property type="term" value="P:hydrogen peroxide catabolic process"/>
    <property type="evidence" value="ECO:0007669"/>
    <property type="project" value="UniProtKB-KW"/>
</dbReference>
<evidence type="ECO:0000256" key="13">
    <source>
        <dbReference type="ARBA" id="ARBA00023004"/>
    </source>
</evidence>
<evidence type="ECO:0000256" key="22">
    <source>
        <dbReference type="SAM" id="SignalP"/>
    </source>
</evidence>
<reference evidence="24" key="2">
    <citation type="journal article" date="2022" name="Hortic Res">
        <title>The genome of Dioscorea zingiberensis sheds light on the biosynthesis, origin and evolution of the medicinally important diosgenin saponins.</title>
        <authorList>
            <person name="Li Y."/>
            <person name="Tan C."/>
            <person name="Li Z."/>
            <person name="Guo J."/>
            <person name="Li S."/>
            <person name="Chen X."/>
            <person name="Wang C."/>
            <person name="Dai X."/>
            <person name="Yang H."/>
            <person name="Song W."/>
            <person name="Hou L."/>
            <person name="Xu J."/>
            <person name="Tong Z."/>
            <person name="Xu A."/>
            <person name="Yuan X."/>
            <person name="Wang W."/>
            <person name="Yang Q."/>
            <person name="Chen L."/>
            <person name="Sun Z."/>
            <person name="Wang K."/>
            <person name="Pan B."/>
            <person name="Chen J."/>
            <person name="Bao Y."/>
            <person name="Liu F."/>
            <person name="Qi X."/>
            <person name="Gang D.R."/>
            <person name="Wen J."/>
            <person name="Li J."/>
        </authorList>
    </citation>
    <scope>NUCLEOTIDE SEQUENCE</scope>
    <source>
        <strain evidence="24">Dzin_1.0</strain>
    </source>
</reference>
<evidence type="ECO:0000256" key="10">
    <source>
        <dbReference type="ARBA" id="ARBA00022729"/>
    </source>
</evidence>
<organism evidence="24 25">
    <name type="scientific">Dioscorea zingiberensis</name>
    <dbReference type="NCBI Taxonomy" id="325984"/>
    <lineage>
        <taxon>Eukaryota</taxon>
        <taxon>Viridiplantae</taxon>
        <taxon>Streptophyta</taxon>
        <taxon>Embryophyta</taxon>
        <taxon>Tracheophyta</taxon>
        <taxon>Spermatophyta</taxon>
        <taxon>Magnoliopsida</taxon>
        <taxon>Liliopsida</taxon>
        <taxon>Dioscoreales</taxon>
        <taxon>Dioscoreaceae</taxon>
        <taxon>Dioscorea</taxon>
    </lineage>
</organism>
<dbReference type="FunFam" id="1.10.520.10:FF:000006">
    <property type="entry name" value="Peroxidase"/>
    <property type="match status" value="1"/>
</dbReference>
<comment type="function">
    <text evidence="2">Removal of H(2)O(2), oxidation of toxic reductants, biosynthesis and degradation of lignin, suberization, auxin catabolism, response to environmental stresses such as wounding, pathogen attack and oxidative stress. These functions might be dependent on each isozyme/isoform in each plant tissue.</text>
</comment>
<feature type="binding site" evidence="18">
    <location>
        <position position="159"/>
    </location>
    <ligand>
        <name>substrate</name>
    </ligand>
</feature>
<feature type="disulfide bond" evidence="21">
    <location>
        <begin position="70"/>
        <end position="75"/>
    </location>
</feature>
<evidence type="ECO:0000256" key="16">
    <source>
        <dbReference type="ARBA" id="ARBA00023324"/>
    </source>
</evidence>
<dbReference type="InterPro" id="IPR010255">
    <property type="entry name" value="Haem_peroxidase_sf"/>
</dbReference>
<dbReference type="GO" id="GO:0046872">
    <property type="term" value="F:metal ion binding"/>
    <property type="evidence" value="ECO:0007669"/>
    <property type="project" value="UniProtKB-KW"/>
</dbReference>
<feature type="disulfide bond" evidence="21">
    <location>
        <begin position="35"/>
        <end position="113"/>
    </location>
</feature>
<keyword evidence="15" id="KW-0325">Glycoprotein</keyword>
<dbReference type="EMBL" id="JAGGNH010000009">
    <property type="protein sequence ID" value="KAJ0964336.1"/>
    <property type="molecule type" value="Genomic_DNA"/>
</dbReference>
<keyword evidence="8" id="KW-0349">Heme</keyword>
<feature type="site" description="Transition state stabilizer" evidence="20">
    <location>
        <position position="64"/>
    </location>
</feature>
<keyword evidence="7" id="KW-0575">Peroxidase</keyword>
<comment type="caution">
    <text evidence="24">The sequence shown here is derived from an EMBL/GenBank/DDBJ whole genome shotgun (WGS) entry which is preliminary data.</text>
</comment>
<keyword evidence="25" id="KW-1185">Reference proteome</keyword>
<feature type="signal peptide" evidence="22">
    <location>
        <begin position="1"/>
        <end position="24"/>
    </location>
</feature>
<dbReference type="Proteomes" id="UP001085076">
    <property type="component" value="Miscellaneous, Linkage group lg09"/>
</dbReference>
<dbReference type="Pfam" id="PF00141">
    <property type="entry name" value="peroxidase"/>
    <property type="match status" value="1"/>
</dbReference>
<comment type="subcellular location">
    <subcellularLocation>
        <location evidence="3">Secreted</location>
    </subcellularLocation>
</comment>
<feature type="binding site" evidence="19">
    <location>
        <position position="69"/>
    </location>
    <ligand>
        <name>Ca(2+)</name>
        <dbReference type="ChEBI" id="CHEBI:29108"/>
        <label>1</label>
    </ligand>
</feature>
<dbReference type="GO" id="GO:0140825">
    <property type="term" value="F:lactoperoxidase activity"/>
    <property type="evidence" value="ECO:0007669"/>
    <property type="project" value="UniProtKB-EC"/>
</dbReference>
<dbReference type="PANTHER" id="PTHR31517:SF59">
    <property type="entry name" value="PEROXIDASE"/>
    <property type="match status" value="1"/>
</dbReference>
<evidence type="ECO:0000256" key="3">
    <source>
        <dbReference type="ARBA" id="ARBA00004613"/>
    </source>
</evidence>
<feature type="binding site" description="axial binding residue" evidence="19">
    <location>
        <position position="189"/>
    </location>
    <ligand>
        <name>heme b</name>
        <dbReference type="ChEBI" id="CHEBI:60344"/>
    </ligand>
    <ligandPart>
        <name>Fe</name>
        <dbReference type="ChEBI" id="CHEBI:18248"/>
    </ligandPart>
</feature>
<dbReference type="Gene3D" id="3.40.33.10">
    <property type="entry name" value="CAP"/>
    <property type="match status" value="1"/>
</dbReference>
<evidence type="ECO:0000313" key="24">
    <source>
        <dbReference type="EMBL" id="KAJ0964336.1"/>
    </source>
</evidence>
<comment type="catalytic activity">
    <reaction evidence="1">
        <text>2 a phenolic donor + H2O2 = 2 a phenolic radical donor + 2 H2O</text>
        <dbReference type="Rhea" id="RHEA:56136"/>
        <dbReference type="ChEBI" id="CHEBI:15377"/>
        <dbReference type="ChEBI" id="CHEBI:16240"/>
        <dbReference type="ChEBI" id="CHEBI:139520"/>
        <dbReference type="ChEBI" id="CHEBI:139521"/>
        <dbReference type="EC" id="1.11.1.7"/>
    </reaction>
</comment>
<keyword evidence="9 19" id="KW-0479">Metal-binding</keyword>
<name>A0A9D5H5N4_9LILI</name>
<comment type="cofactor">
    <cofactor evidence="19">
        <name>Ca(2+)</name>
        <dbReference type="ChEBI" id="CHEBI:29108"/>
    </cofactor>
    <text evidence="19">Binds 2 calcium ions per subunit.</text>
</comment>
<feature type="chain" id="PRO_5039237359" description="peroxidase" evidence="22">
    <location>
        <begin position="25"/>
        <end position="552"/>
    </location>
</feature>
<feature type="binding site" evidence="19">
    <location>
        <position position="87"/>
    </location>
    <ligand>
        <name>Ca(2+)</name>
        <dbReference type="ChEBI" id="CHEBI:29108"/>
        <label>1</label>
    </ligand>
</feature>
<evidence type="ECO:0000256" key="19">
    <source>
        <dbReference type="PIRSR" id="PIRSR600823-3"/>
    </source>
</evidence>
<dbReference type="GO" id="GO:0006979">
    <property type="term" value="P:response to oxidative stress"/>
    <property type="evidence" value="ECO:0007669"/>
    <property type="project" value="InterPro"/>
</dbReference>
<dbReference type="InterPro" id="IPR002016">
    <property type="entry name" value="Haem_peroxidase"/>
</dbReference>
<evidence type="ECO:0000256" key="2">
    <source>
        <dbReference type="ARBA" id="ARBA00002322"/>
    </source>
</evidence>
<comment type="similarity">
    <text evidence="4">Belongs to the peroxidase family. Ascorbate peroxidase subfamily.</text>
</comment>
<feature type="binding site" evidence="19">
    <location>
        <position position="190"/>
    </location>
    <ligand>
        <name>Ca(2+)</name>
        <dbReference type="ChEBI" id="CHEBI:29108"/>
        <label>2</label>
    </ligand>
</feature>
<evidence type="ECO:0000256" key="8">
    <source>
        <dbReference type="ARBA" id="ARBA00022617"/>
    </source>
</evidence>
<keyword evidence="14 21" id="KW-1015">Disulfide bond</keyword>
<dbReference type="PRINTS" id="PR00461">
    <property type="entry name" value="PLPEROXIDASE"/>
</dbReference>
<feature type="disulfide bond" evidence="21">
    <location>
        <begin position="196"/>
        <end position="228"/>
    </location>
</feature>
<proteinExistence type="inferred from homology"/>
<evidence type="ECO:0000256" key="1">
    <source>
        <dbReference type="ARBA" id="ARBA00000189"/>
    </source>
</evidence>
<dbReference type="PANTHER" id="PTHR31517">
    <property type="match status" value="1"/>
</dbReference>
<dbReference type="CDD" id="cd00693">
    <property type="entry name" value="secretory_peroxidase"/>
    <property type="match status" value="1"/>
</dbReference>
<evidence type="ECO:0000313" key="25">
    <source>
        <dbReference type="Proteomes" id="UP001085076"/>
    </source>
</evidence>
<feature type="binding site" evidence="19">
    <location>
        <position position="241"/>
    </location>
    <ligand>
        <name>Ca(2+)</name>
        <dbReference type="ChEBI" id="CHEBI:29108"/>
        <label>2</label>
    </ligand>
</feature>
<dbReference type="InterPro" id="IPR033905">
    <property type="entry name" value="Secretory_peroxidase"/>
</dbReference>
<evidence type="ECO:0000256" key="4">
    <source>
        <dbReference type="ARBA" id="ARBA00006873"/>
    </source>
</evidence>
<evidence type="ECO:0000256" key="9">
    <source>
        <dbReference type="ARBA" id="ARBA00022723"/>
    </source>
</evidence>
<evidence type="ECO:0000256" key="5">
    <source>
        <dbReference type="ARBA" id="ARBA00012313"/>
    </source>
</evidence>
<dbReference type="SUPFAM" id="SSF48113">
    <property type="entry name" value="Heme-dependent peroxidases"/>
    <property type="match status" value="1"/>
</dbReference>
<dbReference type="InterPro" id="IPR019793">
    <property type="entry name" value="Peroxidases_heam-ligand_BS"/>
</dbReference>
<evidence type="ECO:0000256" key="11">
    <source>
        <dbReference type="ARBA" id="ARBA00022837"/>
    </source>
</evidence>
<dbReference type="InterPro" id="IPR019794">
    <property type="entry name" value="Peroxidases_AS"/>
</dbReference>
<dbReference type="AlphaFoldDB" id="A0A9D5H5N4"/>
<dbReference type="Gene3D" id="1.10.520.10">
    <property type="match status" value="1"/>
</dbReference>
<dbReference type="GO" id="GO:0005576">
    <property type="term" value="C:extracellular region"/>
    <property type="evidence" value="ECO:0007669"/>
    <property type="project" value="UniProtKB-SubCell"/>
</dbReference>
<evidence type="ECO:0000259" key="23">
    <source>
        <dbReference type="PROSITE" id="PS50873"/>
    </source>
</evidence>
<dbReference type="InterPro" id="IPR000823">
    <property type="entry name" value="Peroxidase_pln"/>
</dbReference>
<feature type="binding site" evidence="19">
    <location>
        <position position="74"/>
    </location>
    <ligand>
        <name>Ca(2+)</name>
        <dbReference type="ChEBI" id="CHEBI:29108"/>
        <label>1</label>
    </ligand>
</feature>
<feature type="binding site" evidence="19">
    <location>
        <position position="78"/>
    </location>
    <ligand>
        <name>Ca(2+)</name>
        <dbReference type="ChEBI" id="CHEBI:29108"/>
        <label>1</label>
    </ligand>
</feature>
<keyword evidence="6" id="KW-0964">Secreted</keyword>
<dbReference type="PROSITE" id="PS50873">
    <property type="entry name" value="PEROXIDASE_4"/>
    <property type="match status" value="1"/>
</dbReference>
<keyword evidence="10 22" id="KW-0732">Signal</keyword>
<dbReference type="OrthoDB" id="2113341at2759"/>
<feature type="binding site" evidence="19">
    <location>
        <position position="72"/>
    </location>
    <ligand>
        <name>Ca(2+)</name>
        <dbReference type="ChEBI" id="CHEBI:29108"/>
        <label>1</label>
    </ligand>
</feature>
<evidence type="ECO:0000256" key="20">
    <source>
        <dbReference type="PIRSR" id="PIRSR600823-4"/>
    </source>
</evidence>
<evidence type="ECO:0000256" key="18">
    <source>
        <dbReference type="PIRSR" id="PIRSR600823-2"/>
    </source>
</evidence>
<accession>A0A9D5H5N4</accession>
<feature type="binding site" evidence="19">
    <location>
        <position position="251"/>
    </location>
    <ligand>
        <name>Ca(2+)</name>
        <dbReference type="ChEBI" id="CHEBI:29108"/>
        <label>2</label>
    </ligand>
</feature>
<gene>
    <name evidence="24" type="ORF">J5N97_029458</name>
</gene>
<dbReference type="PRINTS" id="PR00458">
    <property type="entry name" value="PEROXIDASE"/>
</dbReference>
<dbReference type="Gene3D" id="1.10.420.10">
    <property type="entry name" value="Peroxidase, domain 2"/>
    <property type="match status" value="1"/>
</dbReference>
<evidence type="ECO:0000256" key="12">
    <source>
        <dbReference type="ARBA" id="ARBA00023002"/>
    </source>
</evidence>
<dbReference type="FunFam" id="1.10.420.10:FF:000007">
    <property type="entry name" value="Peroxidase"/>
    <property type="match status" value="1"/>
</dbReference>
<keyword evidence="16" id="KW-0376">Hydrogen peroxide</keyword>
<protein>
    <recommendedName>
        <fullName evidence="5">peroxidase</fullName>
        <ecNumber evidence="5">1.11.1.7</ecNumber>
    </recommendedName>
</protein>
<evidence type="ECO:0000256" key="7">
    <source>
        <dbReference type="ARBA" id="ARBA00022559"/>
    </source>
</evidence>
<dbReference type="EC" id="1.11.1.7" evidence="5"/>
<keyword evidence="12" id="KW-0560">Oxidoreductase</keyword>
<dbReference type="GO" id="GO:0020037">
    <property type="term" value="F:heme binding"/>
    <property type="evidence" value="ECO:0007669"/>
    <property type="project" value="InterPro"/>
</dbReference>
<dbReference type="PROSITE" id="PS00436">
    <property type="entry name" value="PEROXIDASE_2"/>
    <property type="match status" value="1"/>
</dbReference>
<keyword evidence="13 19" id="KW-0408">Iron</keyword>
<evidence type="ECO:0000256" key="14">
    <source>
        <dbReference type="ARBA" id="ARBA00023157"/>
    </source>
</evidence>
<sequence length="552" mass="60406">MKLSLVNTLSILLLLSLGINVCQAQLKFGYYRGKCGFNDVEIIIRRVVAARFARDPTITPALIRMQFHDCFVSGCDASLLLEGKSSEKTAIPNLTVRGYDIIDQAKTEVEKVCPGLVSCADIIVAATRDAIALAGGWPYAVQMGRRDGKVSLASNVDLPPPSISVAQSIAAFQKKNLTTTDMVLLLGGHTVGIAHCSTFVNRLYNFNGTQDADKTMDPNLVKKLRTTCPQNAKVDNFTNLDQNMYSSNIIDKSYYNQILMKKGILEIDQRLALDPATKNTVTSLAKGYNFPFLFNNAMVKMGAIQVLTAKKHYFVVVLLLVVLHQAKKPMWNPSCLKFLSLLLHLSVVTLLVSAEDHGNPANEIVELINQNRTSSKLPKLYDSAGLGCMALQYISECTGNCSKNNTMNCRPPEVDITEVYAPNCGVELPTVGIISGHLLGCHWNDLSPEQAFSSVLIQNKQMLTLLLSKEHTEVGVGFSRTHRGPNFWCALFSSGKANSSFVLEGGQGIKQRSGCFSGIDLPCSTGTRRKLLFSEIFMAVVLVMLLSCSMES</sequence>
<dbReference type="InterPro" id="IPR035940">
    <property type="entry name" value="CAP_sf"/>
</dbReference>
<dbReference type="SUPFAM" id="SSF55797">
    <property type="entry name" value="PR-1-like"/>
    <property type="match status" value="1"/>
</dbReference>
<feature type="binding site" evidence="19">
    <location>
        <position position="76"/>
    </location>
    <ligand>
        <name>Ca(2+)</name>
        <dbReference type="ChEBI" id="CHEBI:29108"/>
        <label>1</label>
    </ligand>
</feature>
<evidence type="ECO:0000256" key="17">
    <source>
        <dbReference type="PIRSR" id="PIRSR600823-1"/>
    </source>
</evidence>
<evidence type="ECO:0000256" key="21">
    <source>
        <dbReference type="PIRSR" id="PIRSR600823-5"/>
    </source>
</evidence>
<keyword evidence="11 19" id="KW-0106">Calcium</keyword>
<feature type="domain" description="Plant heme peroxidase family profile" evidence="23">
    <location>
        <begin position="25"/>
        <end position="311"/>
    </location>
</feature>
<comment type="cofactor">
    <cofactor evidence="19">
        <name>heme b</name>
        <dbReference type="ChEBI" id="CHEBI:60344"/>
    </cofactor>
    <text evidence="19">Binds 1 heme b (iron(II)-protoporphyrin IX) group per subunit.</text>
</comment>
<dbReference type="PROSITE" id="PS00435">
    <property type="entry name" value="PEROXIDASE_1"/>
    <property type="match status" value="1"/>
</dbReference>